<name>B4W117_9CYAN</name>
<organism evidence="1 2">
    <name type="scientific">Coleofasciculus chthonoplastes PCC 7420</name>
    <dbReference type="NCBI Taxonomy" id="118168"/>
    <lineage>
        <taxon>Bacteria</taxon>
        <taxon>Bacillati</taxon>
        <taxon>Cyanobacteriota</taxon>
        <taxon>Cyanophyceae</taxon>
        <taxon>Coleofasciculales</taxon>
        <taxon>Coleofasciculaceae</taxon>
        <taxon>Coleofasciculus</taxon>
    </lineage>
</organism>
<gene>
    <name evidence="1" type="ORF">MC7420_7574</name>
</gene>
<evidence type="ECO:0000313" key="2">
    <source>
        <dbReference type="Proteomes" id="UP000003835"/>
    </source>
</evidence>
<reference evidence="1 2" key="1">
    <citation type="submission" date="2008-07" db="EMBL/GenBank/DDBJ databases">
        <authorList>
            <person name="Tandeau de Marsac N."/>
            <person name="Ferriera S."/>
            <person name="Johnson J."/>
            <person name="Kravitz S."/>
            <person name="Beeson K."/>
            <person name="Sutton G."/>
            <person name="Rogers Y.-H."/>
            <person name="Friedman R."/>
            <person name="Frazier M."/>
            <person name="Venter J.C."/>
        </authorList>
    </citation>
    <scope>NUCLEOTIDE SEQUENCE [LARGE SCALE GENOMIC DNA]</scope>
    <source>
        <strain evidence="1 2">PCC 7420</strain>
    </source>
</reference>
<evidence type="ECO:0000313" key="1">
    <source>
        <dbReference type="EMBL" id="EDX72094.1"/>
    </source>
</evidence>
<dbReference type="AlphaFoldDB" id="B4W117"/>
<dbReference type="STRING" id="118168.MC7420_7574"/>
<dbReference type="Proteomes" id="UP000003835">
    <property type="component" value="Unassembled WGS sequence"/>
</dbReference>
<proteinExistence type="predicted"/>
<keyword evidence="2" id="KW-1185">Reference proteome</keyword>
<accession>B4W117</accession>
<sequence length="40" mass="4609">MGNRAGFVVEFEVGFSIESLNPPLQMCNVNIRKAMRRKIR</sequence>
<dbReference type="EMBL" id="DS989867">
    <property type="protein sequence ID" value="EDX72094.1"/>
    <property type="molecule type" value="Genomic_DNA"/>
</dbReference>
<protein>
    <submittedName>
        <fullName evidence="1">Uncharacterized protein</fullName>
    </submittedName>
</protein>
<dbReference type="HOGENOM" id="CLU_3287921_0_0_3"/>